<proteinExistence type="predicted"/>
<gene>
    <name evidence="1" type="ORF">LG368_14135</name>
</gene>
<keyword evidence="2" id="KW-1185">Reference proteome</keyword>
<dbReference type="EMBL" id="JAJATW010000031">
    <property type="protein sequence ID" value="MCB5163020.1"/>
    <property type="molecule type" value="Genomic_DNA"/>
</dbReference>
<evidence type="ECO:0000313" key="1">
    <source>
        <dbReference type="EMBL" id="MCB5163020.1"/>
    </source>
</evidence>
<comment type="caution">
    <text evidence="1">The sequence shown here is derived from an EMBL/GenBank/DDBJ whole genome shotgun (WGS) entry which is preliminary data.</text>
</comment>
<name>A0A9X1LFJ3_9GAMM</name>
<organism evidence="1 2">
    <name type="scientific">Marinomonas algarum</name>
    <dbReference type="NCBI Taxonomy" id="2883105"/>
    <lineage>
        <taxon>Bacteria</taxon>
        <taxon>Pseudomonadati</taxon>
        <taxon>Pseudomonadota</taxon>
        <taxon>Gammaproteobacteria</taxon>
        <taxon>Oceanospirillales</taxon>
        <taxon>Oceanospirillaceae</taxon>
        <taxon>Marinomonas</taxon>
    </lineage>
</organism>
<accession>A0A9X1LFJ3</accession>
<reference evidence="1" key="1">
    <citation type="submission" date="2021-10" db="EMBL/GenBank/DDBJ databases">
        <title>Marinomonas pontica sp. nov., isolated from the Black Sea.</title>
        <authorList>
            <person name="Zhao L.-H."/>
            <person name="Xue J.-H."/>
        </authorList>
    </citation>
    <scope>NUCLEOTIDE SEQUENCE</scope>
    <source>
        <strain evidence="1">E8</strain>
    </source>
</reference>
<dbReference type="Proteomes" id="UP001139095">
    <property type="component" value="Unassembled WGS sequence"/>
</dbReference>
<sequence length="47" mass="5389">MIQWPRYVPIYLHRDPVDSRKAINGLAVIVSDVMAEALGKRMFQMAT</sequence>
<dbReference type="AlphaFoldDB" id="A0A9X1LFJ3"/>
<protein>
    <submittedName>
        <fullName evidence="1">Uncharacterized protein</fullName>
    </submittedName>
</protein>
<dbReference type="RefSeq" id="WP_226755362.1">
    <property type="nucleotide sequence ID" value="NZ_JAJATW010000031.1"/>
</dbReference>
<evidence type="ECO:0000313" key="2">
    <source>
        <dbReference type="Proteomes" id="UP001139095"/>
    </source>
</evidence>